<feature type="domain" description="Fibronectin type-III" evidence="1">
    <location>
        <begin position="68"/>
        <end position="119"/>
    </location>
</feature>
<evidence type="ECO:0000313" key="2">
    <source>
        <dbReference type="EMBL" id="KAL3885653.1"/>
    </source>
</evidence>
<evidence type="ECO:0000313" key="3">
    <source>
        <dbReference type="Proteomes" id="UP001634394"/>
    </source>
</evidence>
<dbReference type="Proteomes" id="UP001634394">
    <property type="component" value="Unassembled WGS sequence"/>
</dbReference>
<comment type="caution">
    <text evidence="2">The sequence shown here is derived from an EMBL/GenBank/DDBJ whole genome shotgun (WGS) entry which is preliminary data.</text>
</comment>
<dbReference type="CDD" id="cd00063">
    <property type="entry name" value="FN3"/>
    <property type="match status" value="1"/>
</dbReference>
<dbReference type="SUPFAM" id="SSF49265">
    <property type="entry name" value="Fibronectin type III"/>
    <property type="match status" value="1"/>
</dbReference>
<accession>A0ABD3XKX2</accession>
<feature type="non-terminal residue" evidence="2">
    <location>
        <position position="1"/>
    </location>
</feature>
<dbReference type="EMBL" id="JBJQND010000002">
    <property type="protein sequence ID" value="KAL3885653.1"/>
    <property type="molecule type" value="Genomic_DNA"/>
</dbReference>
<organism evidence="2 3">
    <name type="scientific">Sinanodonta woodiana</name>
    <name type="common">Chinese pond mussel</name>
    <name type="synonym">Anodonta woodiana</name>
    <dbReference type="NCBI Taxonomy" id="1069815"/>
    <lineage>
        <taxon>Eukaryota</taxon>
        <taxon>Metazoa</taxon>
        <taxon>Spiralia</taxon>
        <taxon>Lophotrochozoa</taxon>
        <taxon>Mollusca</taxon>
        <taxon>Bivalvia</taxon>
        <taxon>Autobranchia</taxon>
        <taxon>Heteroconchia</taxon>
        <taxon>Palaeoheterodonta</taxon>
        <taxon>Unionida</taxon>
        <taxon>Unionoidea</taxon>
        <taxon>Unionidae</taxon>
        <taxon>Unioninae</taxon>
        <taxon>Sinanodonta</taxon>
    </lineage>
</organism>
<dbReference type="InterPro" id="IPR036116">
    <property type="entry name" value="FN3_sf"/>
</dbReference>
<dbReference type="Gene3D" id="2.60.40.10">
    <property type="entry name" value="Immunoglobulins"/>
    <property type="match status" value="1"/>
</dbReference>
<gene>
    <name evidence="2" type="ORF">ACJMK2_025702</name>
</gene>
<dbReference type="InterPro" id="IPR003961">
    <property type="entry name" value="FN3_dom"/>
</dbReference>
<proteinExistence type="predicted"/>
<name>A0ABD3XKX2_SINWO</name>
<dbReference type="InterPro" id="IPR013783">
    <property type="entry name" value="Ig-like_fold"/>
</dbReference>
<sequence>VEIIPDRTEYELFKYLTPFESVDNIPLSVVSYKLSPLTPNRYYLVEIQAIHTQGQTSTSFIFKTKEGIPQPVQFTSHRDSPDSTSYKLMWDKPDDGGSPLIKYIIRYCEVGIIVMLTLT</sequence>
<dbReference type="PROSITE" id="PS50853">
    <property type="entry name" value="FN3"/>
    <property type="match status" value="1"/>
</dbReference>
<protein>
    <recommendedName>
        <fullName evidence="1">Fibronectin type-III domain-containing protein</fullName>
    </recommendedName>
</protein>
<evidence type="ECO:0000259" key="1">
    <source>
        <dbReference type="PROSITE" id="PS50853"/>
    </source>
</evidence>
<keyword evidence="3" id="KW-1185">Reference proteome</keyword>
<reference evidence="2 3" key="1">
    <citation type="submission" date="2024-11" db="EMBL/GenBank/DDBJ databases">
        <title>Chromosome-level genome assembly of the freshwater bivalve Anodonta woodiana.</title>
        <authorList>
            <person name="Chen X."/>
        </authorList>
    </citation>
    <scope>NUCLEOTIDE SEQUENCE [LARGE SCALE GENOMIC DNA]</scope>
    <source>
        <strain evidence="2">MN2024</strain>
        <tissue evidence="2">Gills</tissue>
    </source>
</reference>
<dbReference type="AlphaFoldDB" id="A0ABD3XKX2"/>